<keyword evidence="7" id="KW-1185">Reference proteome</keyword>
<name>A0A7W6Q5X3_9RHOB</name>
<evidence type="ECO:0000256" key="3">
    <source>
        <dbReference type="ARBA" id="ARBA00023004"/>
    </source>
</evidence>
<dbReference type="GO" id="GO:0020037">
    <property type="term" value="F:heme binding"/>
    <property type="evidence" value="ECO:0007669"/>
    <property type="project" value="InterPro"/>
</dbReference>
<accession>A0A7W6Q5X3</accession>
<evidence type="ECO:0000256" key="4">
    <source>
        <dbReference type="PROSITE-ProRule" id="PRU00433"/>
    </source>
</evidence>
<proteinExistence type="predicted"/>
<dbReference type="InterPro" id="IPR009056">
    <property type="entry name" value="Cyt_c-like_dom"/>
</dbReference>
<protein>
    <recommendedName>
        <fullName evidence="5">Cytochrome c domain-containing protein</fullName>
    </recommendedName>
</protein>
<dbReference type="PROSITE" id="PS51007">
    <property type="entry name" value="CYTC"/>
    <property type="match status" value="1"/>
</dbReference>
<dbReference type="GO" id="GO:0009055">
    <property type="term" value="F:electron transfer activity"/>
    <property type="evidence" value="ECO:0007669"/>
    <property type="project" value="InterPro"/>
</dbReference>
<dbReference type="SUPFAM" id="SSF46626">
    <property type="entry name" value="Cytochrome c"/>
    <property type="match status" value="1"/>
</dbReference>
<sequence length="241" mass="25976">MLKYLTFVASLIGGPVVAQNKAFDLQVPQGLIETGLHKHLLPRFSLKTGIRITVTPDGGDAEFGPEGTPVFQQGDRLWRYAKTAGPHTDAFEDWLLSDVGKRTIEAFAPEGVALFSADVASAATVQTAAVVGNTALGEEVSLQSCGRCHVVNETNRMNAIGSTPSFRLLRTFEDWEYRFESFYVLKPHAAFTQVADVTEPFAENLPSPIAPIEVSLDEIDAIVAYVGSIAPADLGAPLQSQ</sequence>
<dbReference type="InterPro" id="IPR036909">
    <property type="entry name" value="Cyt_c-like_dom_sf"/>
</dbReference>
<reference evidence="6 7" key="1">
    <citation type="submission" date="2020-08" db="EMBL/GenBank/DDBJ databases">
        <title>Genomic Encyclopedia of Type Strains, Phase IV (KMG-IV): sequencing the most valuable type-strain genomes for metagenomic binning, comparative biology and taxonomic classification.</title>
        <authorList>
            <person name="Goeker M."/>
        </authorList>
    </citation>
    <scope>NUCLEOTIDE SEQUENCE [LARGE SCALE GENOMIC DNA]</scope>
    <source>
        <strain evidence="6 7">DSM 101015</strain>
    </source>
</reference>
<evidence type="ECO:0000313" key="6">
    <source>
        <dbReference type="EMBL" id="MBB4176168.1"/>
    </source>
</evidence>
<evidence type="ECO:0000259" key="5">
    <source>
        <dbReference type="PROSITE" id="PS51007"/>
    </source>
</evidence>
<evidence type="ECO:0000313" key="7">
    <source>
        <dbReference type="Proteomes" id="UP000565745"/>
    </source>
</evidence>
<feature type="domain" description="Cytochrome c" evidence="5">
    <location>
        <begin position="132"/>
        <end position="230"/>
    </location>
</feature>
<dbReference type="EMBL" id="JACIFU010000008">
    <property type="protein sequence ID" value="MBB4176168.1"/>
    <property type="molecule type" value="Genomic_DNA"/>
</dbReference>
<comment type="caution">
    <text evidence="6">The sequence shown here is derived from an EMBL/GenBank/DDBJ whole genome shotgun (WGS) entry which is preliminary data.</text>
</comment>
<evidence type="ECO:0000256" key="2">
    <source>
        <dbReference type="ARBA" id="ARBA00022723"/>
    </source>
</evidence>
<organism evidence="6 7">
    <name type="scientific">Sulfitobacter noctilucicola</name>
    <dbReference type="NCBI Taxonomy" id="1342301"/>
    <lineage>
        <taxon>Bacteria</taxon>
        <taxon>Pseudomonadati</taxon>
        <taxon>Pseudomonadota</taxon>
        <taxon>Alphaproteobacteria</taxon>
        <taxon>Rhodobacterales</taxon>
        <taxon>Roseobacteraceae</taxon>
        <taxon>Sulfitobacter</taxon>
    </lineage>
</organism>
<evidence type="ECO:0000256" key="1">
    <source>
        <dbReference type="ARBA" id="ARBA00022617"/>
    </source>
</evidence>
<keyword evidence="3 4" id="KW-0408">Iron</keyword>
<dbReference type="AlphaFoldDB" id="A0A7W6Q5X3"/>
<dbReference type="RefSeq" id="WP_025053716.1">
    <property type="nucleotide sequence ID" value="NZ_JACIFU010000008.1"/>
</dbReference>
<dbReference type="Proteomes" id="UP000565745">
    <property type="component" value="Unassembled WGS sequence"/>
</dbReference>
<dbReference type="GO" id="GO:0046872">
    <property type="term" value="F:metal ion binding"/>
    <property type="evidence" value="ECO:0007669"/>
    <property type="project" value="UniProtKB-KW"/>
</dbReference>
<keyword evidence="1 4" id="KW-0349">Heme</keyword>
<dbReference type="OrthoDB" id="7365807at2"/>
<keyword evidence="2 4" id="KW-0479">Metal-binding</keyword>
<dbReference type="Gene3D" id="1.10.760.10">
    <property type="entry name" value="Cytochrome c-like domain"/>
    <property type="match status" value="1"/>
</dbReference>
<gene>
    <name evidence="6" type="ORF">GGR93_003976</name>
</gene>